<organism evidence="2 3">
    <name type="scientific">Rippkaea orientalis (strain PCC 8801 / RF-1)</name>
    <name type="common">Cyanothece sp. (strain PCC 8801)</name>
    <dbReference type="NCBI Taxonomy" id="41431"/>
    <lineage>
        <taxon>Bacteria</taxon>
        <taxon>Bacillati</taxon>
        <taxon>Cyanobacteriota</taxon>
        <taxon>Cyanophyceae</taxon>
        <taxon>Oscillatoriophycideae</taxon>
        <taxon>Chroococcales</taxon>
        <taxon>Aphanothecaceae</taxon>
        <taxon>Rippkaea</taxon>
        <taxon>Rippkaea orientalis</taxon>
    </lineage>
</organism>
<dbReference type="STRING" id="41431.PCC8801_4443"/>
<feature type="domain" description="Sporulation stage II protein D amidase enhancer LytB N-terminal" evidence="1">
    <location>
        <begin position="227"/>
        <end position="316"/>
    </location>
</feature>
<evidence type="ECO:0000313" key="3">
    <source>
        <dbReference type="Proteomes" id="UP000008204"/>
    </source>
</evidence>
<dbReference type="HOGENOM" id="CLU_036694_0_0_3"/>
<dbReference type="AlphaFoldDB" id="B7JWM3"/>
<dbReference type="RefSeq" id="WP_015785417.1">
    <property type="nucleotide sequence ID" value="NC_011726.1"/>
</dbReference>
<evidence type="ECO:0000259" key="1">
    <source>
        <dbReference type="Pfam" id="PF08486"/>
    </source>
</evidence>
<dbReference type="PANTHER" id="PTHR30032:SF4">
    <property type="entry name" value="AMIDASE ENHANCER"/>
    <property type="match status" value="1"/>
</dbReference>
<dbReference type="InterPro" id="IPR013693">
    <property type="entry name" value="SpoIID/LytB_N"/>
</dbReference>
<dbReference type="eggNOG" id="COG2385">
    <property type="taxonomic scope" value="Bacteria"/>
</dbReference>
<proteinExistence type="predicted"/>
<evidence type="ECO:0000313" key="2">
    <source>
        <dbReference type="EMBL" id="ACK68364.1"/>
    </source>
</evidence>
<dbReference type="PANTHER" id="PTHR30032">
    <property type="entry name" value="N-ACETYLMURAMOYL-L-ALANINE AMIDASE-RELATED"/>
    <property type="match status" value="1"/>
</dbReference>
<sequence>MENIKTRNPGRGQQLLATLFFLPILVGGVLTSPVTAKDIEIEVGVVQRFGEKDKETLAIQGTNGDTLTLVFSDSNGREQTLKTNQFSIEVNKQSLPQPTLQERLVLSDHATFETAEDSANQWREKGIKVEVTQPGRWQVWAKRDVYETPLLRRWLLQSLKTKGFKDVYLESAMLPAKPQATFTVAGQRYNANYLEIIPAKNPVQVNPSKGETRVYGGHLKLQPNAYGTYTLVNNVPLETYLRGVVPHEIGPQAPANAAKAQTIIARTYALRNLRRFQADDYQLCADTHCQVYYGLSGTSAKADQAIAQTKGLVLTYQNELVDALYSSTTGGVTASFNDVWNGEERPYLKAVIDSPKELWNLSEKSLANEQDFRNFISLKDGFNETGRNVFRWNRQASIESLSKDLQQYLTKRKHPLANFQKIEWMEVTERSSSGRILTLKVQTDKGVLTLHKNEVRSAFGPPRSTLFYLQPIYDNQKQLKAFAFVGGGFGHGVGMSQYGSYNLAKLGWTADKILAFYYPGATIKPLDSSIVFWPEQE</sequence>
<accession>B7JWM3</accession>
<dbReference type="GO" id="GO:0030288">
    <property type="term" value="C:outer membrane-bounded periplasmic space"/>
    <property type="evidence" value="ECO:0007669"/>
    <property type="project" value="TreeGrafter"/>
</dbReference>
<name>B7JWM3_RIPO1</name>
<keyword evidence="3" id="KW-1185">Reference proteome</keyword>
<dbReference type="Proteomes" id="UP000008204">
    <property type="component" value="Chromosome"/>
</dbReference>
<dbReference type="OrthoDB" id="501259at2"/>
<dbReference type="EMBL" id="CP001287">
    <property type="protein sequence ID" value="ACK68364.1"/>
    <property type="molecule type" value="Genomic_DNA"/>
</dbReference>
<dbReference type="KEGG" id="cyp:PCC8801_4443"/>
<dbReference type="GO" id="GO:0030435">
    <property type="term" value="P:sporulation resulting in formation of a cellular spore"/>
    <property type="evidence" value="ECO:0007669"/>
    <property type="project" value="InterPro"/>
</dbReference>
<dbReference type="InterPro" id="IPR013486">
    <property type="entry name" value="SpoIID/LytB"/>
</dbReference>
<gene>
    <name evidence="2" type="ordered locus">PCC8801_4443</name>
</gene>
<reference evidence="3" key="1">
    <citation type="journal article" date="2011" name="MBio">
        <title>Novel metabolic attributes of the genus Cyanothece, comprising a group of unicellular nitrogen-fixing Cyanobacteria.</title>
        <authorList>
            <person name="Bandyopadhyay A."/>
            <person name="Elvitigala T."/>
            <person name="Welsh E."/>
            <person name="Stockel J."/>
            <person name="Liberton M."/>
            <person name="Min H."/>
            <person name="Sherman L.A."/>
            <person name="Pakrasi H.B."/>
        </authorList>
    </citation>
    <scope>NUCLEOTIDE SEQUENCE [LARGE SCALE GENOMIC DNA]</scope>
    <source>
        <strain evidence="3">PCC 8801</strain>
    </source>
</reference>
<protein>
    <submittedName>
        <fullName evidence="2">SpoIID/LytB domain protein</fullName>
    </submittedName>
</protein>
<dbReference type="NCBIfam" id="TIGR02669">
    <property type="entry name" value="SpoIID_LytB"/>
    <property type="match status" value="1"/>
</dbReference>
<dbReference type="Pfam" id="PF08486">
    <property type="entry name" value="SpoIID"/>
    <property type="match status" value="1"/>
</dbReference>
<dbReference type="InterPro" id="IPR051922">
    <property type="entry name" value="Bact_Sporulation_Assoc"/>
</dbReference>